<evidence type="ECO:0008006" key="3">
    <source>
        <dbReference type="Google" id="ProtNLM"/>
    </source>
</evidence>
<sequence length="339" mass="39148">MLFSTYNCVLASVYNYLEGVHKLTPSLEAICFEPSLFALHSVEGIAAIAHPLHIAERYMARIGADIAFPAFDDIDEALAYADEHLALRGGLSFSINLRYDVLEPLSFDNDLWHFHWMVASPRTRTGPDLVRSIVPEPIRGTGDYLMFDQYENEYYRMDEVQLRHAIDTSFNYREDGRFKPFMEIHLPDPTRTKALMEADTDMRGRLAAAVERYPLALNQDVWNACLKELDRYAMEKPDQGAIYRYMNFAQIMIRCREVVWQYLDREGLGDFEPLQQWRNGWTQYRSVLGITLSRRTADEFRRLVDNYEGMIELEHYALAAIVEELSRTNSAIVQGGGTT</sequence>
<dbReference type="RefSeq" id="WP_110043214.1">
    <property type="nucleotide sequence ID" value="NZ_CP054612.1"/>
</dbReference>
<dbReference type="Proteomes" id="UP000246635">
    <property type="component" value="Unassembled WGS sequence"/>
</dbReference>
<proteinExistence type="predicted"/>
<name>A0A2V2Z1Q6_9BACL</name>
<accession>A0A2V2Z1Q6</accession>
<dbReference type="EMBL" id="QGTQ01000003">
    <property type="protein sequence ID" value="PWW06549.1"/>
    <property type="molecule type" value="Genomic_DNA"/>
</dbReference>
<reference evidence="1 2" key="1">
    <citation type="submission" date="2018-05" db="EMBL/GenBank/DDBJ databases">
        <title>Genomic Encyclopedia of Type Strains, Phase III (KMG-III): the genomes of soil and plant-associated and newly described type strains.</title>
        <authorList>
            <person name="Whitman W."/>
        </authorList>
    </citation>
    <scope>NUCLEOTIDE SEQUENCE [LARGE SCALE GENOMIC DNA]</scope>
    <source>
        <strain evidence="1 2">CECT 5696</strain>
    </source>
</reference>
<evidence type="ECO:0000313" key="1">
    <source>
        <dbReference type="EMBL" id="PWW06549.1"/>
    </source>
</evidence>
<dbReference type="AlphaFoldDB" id="A0A2V2Z1Q6"/>
<comment type="caution">
    <text evidence="1">The sequence shown here is derived from an EMBL/GenBank/DDBJ whole genome shotgun (WGS) entry which is preliminary data.</text>
</comment>
<protein>
    <recommendedName>
        <fullName evidence="3">Butirosin biosynthesis protein H-like</fullName>
    </recommendedName>
</protein>
<keyword evidence="2" id="KW-1185">Reference proteome</keyword>
<dbReference type="OrthoDB" id="2615805at2"/>
<evidence type="ECO:0000313" key="2">
    <source>
        <dbReference type="Proteomes" id="UP000246635"/>
    </source>
</evidence>
<gene>
    <name evidence="1" type="ORF">DFQ01_103453</name>
</gene>
<organism evidence="1 2">
    <name type="scientific">Paenibacillus cellulosilyticus</name>
    <dbReference type="NCBI Taxonomy" id="375489"/>
    <lineage>
        <taxon>Bacteria</taxon>
        <taxon>Bacillati</taxon>
        <taxon>Bacillota</taxon>
        <taxon>Bacilli</taxon>
        <taxon>Bacillales</taxon>
        <taxon>Paenibacillaceae</taxon>
        <taxon>Paenibacillus</taxon>
    </lineage>
</organism>